<keyword evidence="2" id="KW-0040">ANK repeat</keyword>
<keyword evidence="4" id="KW-1185">Reference proteome</keyword>
<dbReference type="Pfam" id="PF12796">
    <property type="entry name" value="Ank_2"/>
    <property type="match status" value="2"/>
</dbReference>
<accession>A0ABR2JXG3</accession>
<gene>
    <name evidence="3" type="ORF">M9Y10_042650</name>
</gene>
<protein>
    <recommendedName>
        <fullName evidence="5">DUF3447 domain-containing protein</fullName>
    </recommendedName>
</protein>
<evidence type="ECO:0000256" key="2">
    <source>
        <dbReference type="ARBA" id="ARBA00023043"/>
    </source>
</evidence>
<dbReference type="PANTHER" id="PTHR24198">
    <property type="entry name" value="ANKYRIN REPEAT AND PROTEIN KINASE DOMAIN-CONTAINING PROTEIN"/>
    <property type="match status" value="1"/>
</dbReference>
<evidence type="ECO:0008006" key="5">
    <source>
        <dbReference type="Google" id="ProtNLM"/>
    </source>
</evidence>
<dbReference type="SUPFAM" id="SSF48403">
    <property type="entry name" value="Ankyrin repeat"/>
    <property type="match status" value="3"/>
</dbReference>
<dbReference type="InterPro" id="IPR036770">
    <property type="entry name" value="Ankyrin_rpt-contain_sf"/>
</dbReference>
<proteinExistence type="predicted"/>
<dbReference type="EMBL" id="JAPFFF010000008">
    <property type="protein sequence ID" value="KAK8883556.1"/>
    <property type="molecule type" value="Genomic_DNA"/>
</dbReference>
<evidence type="ECO:0000313" key="4">
    <source>
        <dbReference type="Proteomes" id="UP001470230"/>
    </source>
</evidence>
<reference evidence="3 4" key="1">
    <citation type="submission" date="2024-04" db="EMBL/GenBank/DDBJ databases">
        <title>Tritrichomonas musculus Genome.</title>
        <authorList>
            <person name="Alves-Ferreira E."/>
            <person name="Grigg M."/>
            <person name="Lorenzi H."/>
            <person name="Galac M."/>
        </authorList>
    </citation>
    <scope>NUCLEOTIDE SEQUENCE [LARGE SCALE GENOMIC DNA]</scope>
    <source>
        <strain evidence="3 4">EAF2021</strain>
    </source>
</reference>
<dbReference type="InterPro" id="IPR002110">
    <property type="entry name" value="Ankyrin_rpt"/>
</dbReference>
<evidence type="ECO:0000256" key="1">
    <source>
        <dbReference type="ARBA" id="ARBA00022737"/>
    </source>
</evidence>
<dbReference type="Proteomes" id="UP001470230">
    <property type="component" value="Unassembled WGS sequence"/>
</dbReference>
<name>A0ABR2JXG3_9EUKA</name>
<dbReference type="SMART" id="SM00248">
    <property type="entry name" value="ANK"/>
    <property type="match status" value="15"/>
</dbReference>
<dbReference type="PANTHER" id="PTHR24198:SF165">
    <property type="entry name" value="ANKYRIN REPEAT-CONTAINING PROTEIN-RELATED"/>
    <property type="match status" value="1"/>
</dbReference>
<organism evidence="3 4">
    <name type="scientific">Tritrichomonas musculus</name>
    <dbReference type="NCBI Taxonomy" id="1915356"/>
    <lineage>
        <taxon>Eukaryota</taxon>
        <taxon>Metamonada</taxon>
        <taxon>Parabasalia</taxon>
        <taxon>Tritrichomonadida</taxon>
        <taxon>Tritrichomonadidae</taxon>
        <taxon>Tritrichomonas</taxon>
    </lineage>
</organism>
<keyword evidence="1" id="KW-0677">Repeat</keyword>
<evidence type="ECO:0000313" key="3">
    <source>
        <dbReference type="EMBL" id="KAK8883556.1"/>
    </source>
</evidence>
<sequence length="1592" mass="184669">MIQTGLLCFSLQNNSKITSKNSNKASISSSFNLFDLSFNVFELLKKDFTISTNNGSYKFNSNMLKDTSVEICNFLIANPENYEYHLNLDDPKNIMSKIEQLYQGKRISIVHNELLFIQKMIEILKINSFPSIFRSSRVQTDKNYLNLSQAIYHVEINELSLVKFMQYNFGQTNNNLFIISIEDKQYQCNIYGIRSSKKINELIIQNPSLQLYNYNIIDEFSDFQVICDLFNFNKINITSNNMYSIKKFADDLQIECIIEKVDNFINSYENAVQVIDDKQFIVDEFDQIFELLYNRNNKTIDSVKDSIIRSKWIKSEEEVQELASCFNQVINNCGLLHQQFLYDLIISLDLESEKFTHLKLLIPSIVTCLLTFFSSSKLNCGFIYKMHKHGYISKDVILNEFDKLMKCSPDDNKYLNDLQNCCLWFLPEIIDYFQPSELHKSDLFHFLNDPQIESFLNNYFPDKLNEYKKMRDFGQIDFDIEQALIHDDVDSLQKAVCMYDITKKTAHFSIFDEFIKNEEISLINFAAAYGSIHCFKYLLLNNSEIDKFSLYYAVSGGNYEIIRTIDQYYTQENYEIDFYNDATRKKNLNGYLDPIVPAIYKHQNDLFDWILQEKYINKGETGIRLSKLLPVISMNGNAHSLIELINNGLDLNTVIDVLFCKSIGLASFGGFYKYIQLFYSFIEKPKFLAKKNIENSVILGNLSIFKFIIQKDQRYTQNFNDTLFIAIDKNHFNIIKFIVENYFKDDIKLTSKGLYKCLQLAMKFNSDVFRYLINNFDFNRIIVKYYLIDDDFIALLINGCLVGNLENVKFLTKLIIDKFPNANFMSPFIAAIENKFVDICKFFIEQKVPLDLITFSKELINLKSIDEQIFYLLIKDADQEKKDILFGNLMYKAIELHNKNIVEFLLTQDIRYDDILFKAVNSGDIEIVKIILKYNDKPSFINKVKSNGTVLHLATNNNDLEMVKFLLTVPGINPNLVDSNKNTPLTITIFRLKIDIMNAFLDYYGDNIQSQMWQINRALFVITDDPGILKDKDKFNENKNIYDRNNVNTIINASSIIKNLLKIKNLDLNCTGNYNTLLTYACQYNDFELVKMLVESNTIDVNSYALIDGCTPLLVAIIMNNAQISEYLIELPQTNINMQNYYGETALTLAVSNDMRTIIHAIIDSEKFDPVESELDRAFYISEGFNALQLIKVKGLDVNYRKPVEIQQPIPPNDHSSNNSYLFDTSLTYAVKKENVSKIQMIVNHSSFNAYKSHIKQALFLAAEKDQIEIFRTLLPFVDNDVNISFQTNKSLLIHSVENRSEKIIDEIIHHESFDPFESDLLTAFVSTFNYIKEENQEGTSLYDSMVSIFNYDNDHSKLIDFKKLLPNGKSYFTSISYNYSDISQVADFFLQNGCDPDAPDQNGIYPLEYAITLNSAVFVRLLIGTGQIDLNRKLTLVISEKEFVTHPGKVKGPNPKSKNVNKSIITKNSVRNNLSYLHLAAKSRDPTIFNYLLSLNIIDINSVDDRDETPLFFAIKYYRPSIIQKLFLLDDLDYKHQNKRGMDAIKYAQHLFSLNSERNIKMDQNTEMKLETKGDYLTEILSILNLFEALK</sequence>
<comment type="caution">
    <text evidence="3">The sequence shown here is derived from an EMBL/GenBank/DDBJ whole genome shotgun (WGS) entry which is preliminary data.</text>
</comment>
<dbReference type="Gene3D" id="1.25.40.20">
    <property type="entry name" value="Ankyrin repeat-containing domain"/>
    <property type="match status" value="5"/>
</dbReference>